<comment type="similarity">
    <text evidence="2">Belongs to the amino acid/polyamine transporter 2 family.</text>
</comment>
<keyword evidence="4 6" id="KW-1133">Transmembrane helix</keyword>
<feature type="transmembrane region" description="Helical" evidence="6">
    <location>
        <begin position="458"/>
        <end position="483"/>
    </location>
</feature>
<dbReference type="PANTHER" id="PTHR22950">
    <property type="entry name" value="AMINO ACID TRANSPORTER"/>
    <property type="match status" value="1"/>
</dbReference>
<evidence type="ECO:0000256" key="5">
    <source>
        <dbReference type="ARBA" id="ARBA00023136"/>
    </source>
</evidence>
<dbReference type="AlphaFoldDB" id="A0A8H4RKA4"/>
<sequence length="647" mass="72390">MIRDDTIIRNRKTSTWSRGSFDCIYSFLANVLRIALFPVSLSYLFYIKSNLQTKNNMEKKPISSGEDSPDTPPELPVVLSTYIKPQGRKPHDPDVMFEEYHYYALRTREEERTSEAPKLDWREIVLRKKSPNGPGNEGTPEMHLTEGNFANRENRLEISDEEWTNASRAFRTASWGACFYLITTDILGPYGIGFSMGTLGWGPGIAFYTVFGFMAGYSGYLIWRVFLGVDSYEFPARNYGDLGFRTWGTPARYITNVCQALGLLLILGQVTIQFGENISQVSKFQLCYVVCPVLFVCVGFFLTQIRTLKAYGWLANLAVWLNLLVIFITMGVMAHSPPNYQISTLGSAGSAVDPDSIKPDKNGNYPPIIHYNGLPPNGLVGSINGLLSGVLAYTGAQLFVEFLAEMKRPRDFIKAMWGAQFFIYTIYLIYGCYVYHFQGQYSFNPSYQGVSIYGWQTAGNMISLLAALIAAGLYGNIGIKVLYNNILLDIFNAPPLTTRRGKILYACIVPVWWIVAFIIAAAIPDYFGFVSVISASMLLNLTYTMPPLFALGFDIQRNSIRPELGEGFDPATGYVERKDTPLRRLVRGFFSGGIFQVAINIWHLIYFLASLSMCGLGMYAAVKGMIVAFEIPELNSFSCVSPLNLNA</sequence>
<evidence type="ECO:0000256" key="4">
    <source>
        <dbReference type="ARBA" id="ARBA00022989"/>
    </source>
</evidence>
<feature type="transmembrane region" description="Helical" evidence="6">
    <location>
        <begin position="383"/>
        <end position="404"/>
    </location>
</feature>
<keyword evidence="3 6" id="KW-0812">Transmembrane</keyword>
<feature type="transmembrane region" description="Helical" evidence="6">
    <location>
        <begin position="416"/>
        <end position="438"/>
    </location>
</feature>
<evidence type="ECO:0000256" key="1">
    <source>
        <dbReference type="ARBA" id="ARBA00004141"/>
    </source>
</evidence>
<feature type="domain" description="Amino acid transporter transmembrane" evidence="7">
    <location>
        <begin position="172"/>
        <end position="331"/>
    </location>
</feature>
<keyword evidence="9" id="KW-1185">Reference proteome</keyword>
<keyword evidence="5 6" id="KW-0472">Membrane</keyword>
<evidence type="ECO:0000256" key="2">
    <source>
        <dbReference type="ARBA" id="ARBA00008066"/>
    </source>
</evidence>
<dbReference type="Pfam" id="PF01490">
    <property type="entry name" value="Aa_trans"/>
    <property type="match status" value="2"/>
</dbReference>
<feature type="transmembrane region" description="Helical" evidence="6">
    <location>
        <begin position="205"/>
        <end position="227"/>
    </location>
</feature>
<dbReference type="GO" id="GO:0016020">
    <property type="term" value="C:membrane"/>
    <property type="evidence" value="ECO:0007669"/>
    <property type="project" value="UniProtKB-SubCell"/>
</dbReference>
<proteinExistence type="inferred from homology"/>
<feature type="transmembrane region" description="Helical" evidence="6">
    <location>
        <begin position="529"/>
        <end position="551"/>
    </location>
</feature>
<evidence type="ECO:0000313" key="9">
    <source>
        <dbReference type="Proteomes" id="UP000566819"/>
    </source>
</evidence>
<comment type="subcellular location">
    <subcellularLocation>
        <location evidence="1">Membrane</location>
        <topology evidence="1">Multi-pass membrane protein</topology>
    </subcellularLocation>
</comment>
<dbReference type="GO" id="GO:0015179">
    <property type="term" value="F:L-amino acid transmembrane transporter activity"/>
    <property type="evidence" value="ECO:0007669"/>
    <property type="project" value="TreeGrafter"/>
</dbReference>
<dbReference type="Proteomes" id="UP000566819">
    <property type="component" value="Unassembled WGS sequence"/>
</dbReference>
<evidence type="ECO:0000256" key="6">
    <source>
        <dbReference type="SAM" id="Phobius"/>
    </source>
</evidence>
<evidence type="ECO:0000313" key="8">
    <source>
        <dbReference type="EMBL" id="KAF4630219.1"/>
    </source>
</evidence>
<feature type="transmembrane region" description="Helical" evidence="6">
    <location>
        <begin position="177"/>
        <end position="199"/>
    </location>
</feature>
<accession>A0A8H4RKA4</accession>
<dbReference type="EMBL" id="JAAMPI010000575">
    <property type="protein sequence ID" value="KAF4630219.1"/>
    <property type="molecule type" value="Genomic_DNA"/>
</dbReference>
<reference evidence="8 9" key="1">
    <citation type="submission" date="2020-03" db="EMBL/GenBank/DDBJ databases">
        <title>Draft Genome Sequence of Cudoniella acicularis.</title>
        <authorList>
            <person name="Buettner E."/>
            <person name="Kellner H."/>
        </authorList>
    </citation>
    <scope>NUCLEOTIDE SEQUENCE [LARGE SCALE GENOMIC DNA]</scope>
    <source>
        <strain evidence="8 9">DSM 108380</strain>
    </source>
</reference>
<name>A0A8H4RKA4_9HELO</name>
<feature type="transmembrane region" description="Helical" evidence="6">
    <location>
        <begin position="24"/>
        <end position="47"/>
    </location>
</feature>
<dbReference type="InterPro" id="IPR013057">
    <property type="entry name" value="AA_transpt_TM"/>
</dbReference>
<evidence type="ECO:0000259" key="7">
    <source>
        <dbReference type="Pfam" id="PF01490"/>
    </source>
</evidence>
<feature type="transmembrane region" description="Helical" evidence="6">
    <location>
        <begin position="284"/>
        <end position="302"/>
    </location>
</feature>
<feature type="domain" description="Amino acid transporter transmembrane" evidence="7">
    <location>
        <begin position="391"/>
        <end position="551"/>
    </location>
</feature>
<dbReference type="OrthoDB" id="40134at2759"/>
<organism evidence="8 9">
    <name type="scientific">Cudoniella acicularis</name>
    <dbReference type="NCBI Taxonomy" id="354080"/>
    <lineage>
        <taxon>Eukaryota</taxon>
        <taxon>Fungi</taxon>
        <taxon>Dikarya</taxon>
        <taxon>Ascomycota</taxon>
        <taxon>Pezizomycotina</taxon>
        <taxon>Leotiomycetes</taxon>
        <taxon>Helotiales</taxon>
        <taxon>Tricladiaceae</taxon>
        <taxon>Cudoniella</taxon>
    </lineage>
</organism>
<evidence type="ECO:0000256" key="3">
    <source>
        <dbReference type="ARBA" id="ARBA00022692"/>
    </source>
</evidence>
<dbReference type="PANTHER" id="PTHR22950:SF461">
    <property type="entry name" value="AMINO ACID TRANSPORTER TRANSMEMBRANE DOMAIN-CONTAINING PROTEIN"/>
    <property type="match status" value="1"/>
</dbReference>
<feature type="transmembrane region" description="Helical" evidence="6">
    <location>
        <begin position="503"/>
        <end position="523"/>
    </location>
</feature>
<gene>
    <name evidence="8" type="ORF">G7Y89_g7927</name>
</gene>
<feature type="transmembrane region" description="Helical" evidence="6">
    <location>
        <begin position="314"/>
        <end position="334"/>
    </location>
</feature>
<protein>
    <recommendedName>
        <fullName evidence="7">Amino acid transporter transmembrane domain-containing protein</fullName>
    </recommendedName>
</protein>
<comment type="caution">
    <text evidence="8">The sequence shown here is derived from an EMBL/GenBank/DDBJ whole genome shotgun (WGS) entry which is preliminary data.</text>
</comment>
<feature type="transmembrane region" description="Helical" evidence="6">
    <location>
        <begin position="585"/>
        <end position="609"/>
    </location>
</feature>
<feature type="transmembrane region" description="Helical" evidence="6">
    <location>
        <begin position="253"/>
        <end position="272"/>
    </location>
</feature>